<dbReference type="SUPFAM" id="SSF53955">
    <property type="entry name" value="Lysozyme-like"/>
    <property type="match status" value="1"/>
</dbReference>
<dbReference type="GO" id="GO:0071555">
    <property type="term" value="P:cell wall organization"/>
    <property type="evidence" value="ECO:0007669"/>
    <property type="project" value="UniProtKB-KW"/>
</dbReference>
<name>A0AAJ0U1V3_9GAMM</name>
<keyword evidence="10" id="KW-0961">Cell wall biogenesis/degradation</keyword>
<dbReference type="Pfam" id="PF10135">
    <property type="entry name" value="Rod-binding"/>
    <property type="match status" value="1"/>
</dbReference>
<reference evidence="14" key="1">
    <citation type="submission" date="2017-08" db="EMBL/GenBank/DDBJ databases">
        <authorList>
            <person name="Imhoff J.F."/>
            <person name="Rahn T."/>
            <person name="Kuenzel S."/>
            <person name="Neulinger S.C."/>
        </authorList>
    </citation>
    <scope>NUCLEOTIDE SEQUENCE</scope>
    <source>
        <strain evidence="14">DSM 11080</strain>
    </source>
</reference>
<dbReference type="InterPro" id="IPR019301">
    <property type="entry name" value="Flagellar_prot_FlgJ_N"/>
</dbReference>
<dbReference type="GO" id="GO:0044780">
    <property type="term" value="P:bacterial-type flagellum assembly"/>
    <property type="evidence" value="ECO:0007669"/>
    <property type="project" value="InterPro"/>
</dbReference>
<dbReference type="InterPro" id="IPR013377">
    <property type="entry name" value="FlgJ"/>
</dbReference>
<dbReference type="GO" id="GO:0016798">
    <property type="term" value="F:hydrolase activity, acting on glycosyl bonds"/>
    <property type="evidence" value="ECO:0007669"/>
    <property type="project" value="UniProtKB-KW"/>
</dbReference>
<dbReference type="GO" id="GO:0004040">
    <property type="term" value="F:amidase activity"/>
    <property type="evidence" value="ECO:0007669"/>
    <property type="project" value="InterPro"/>
</dbReference>
<dbReference type="Pfam" id="PF01832">
    <property type="entry name" value="Glucosaminidase"/>
    <property type="match status" value="1"/>
</dbReference>
<keyword evidence="14" id="KW-0969">Cilium</keyword>
<dbReference type="GO" id="GO:0071973">
    <property type="term" value="P:bacterial-type flagellum-dependent cell motility"/>
    <property type="evidence" value="ECO:0007669"/>
    <property type="project" value="TreeGrafter"/>
</dbReference>
<sequence length="408" mass="43146">MAGLQRLQQSARQDRPEAIREAAQQFEALFLHRLVKGMRDTVPTSDLTNSKQTEFYQSLLDQQWSQTMAERGIGLADQLVAQLEAEGTARSARNDFSRPSPAVSEASASAEEPASLIAGIPRGTPQPLTNPVPASATRNEGATQAGGESSFAGSAQAGASADQPQRFLDAFGGRATGPLVGGSPDDSDQVTAGGLKNGQGDASASLLQGWRRPTGERPASSGSVGVGLFSGLGKHSEPATDVLAEHVQAFLEPLAGPAQAASRRTGVPAELILAQAALETGWGQYQILTPEGQNSHNLFGIKAGSQWQGPTAEVTTHEHIEGQRVRLRDRFRVYESFEAAFTDYASLISESPRYNAVTTAPNAEHAARELQAGGYATDPAYADKLISIMESLGPVVSQASRSPIFFSY</sequence>
<comment type="subcellular location">
    <subcellularLocation>
        <location evidence="2">Periplasm</location>
    </subcellularLocation>
</comment>
<evidence type="ECO:0000256" key="10">
    <source>
        <dbReference type="ARBA" id="ARBA00023316"/>
    </source>
</evidence>
<feature type="region of interest" description="Disordered" evidence="12">
    <location>
        <begin position="89"/>
        <end position="202"/>
    </location>
</feature>
<dbReference type="AlphaFoldDB" id="A0AAJ0U1V3"/>
<dbReference type="NCBIfam" id="TIGR02541">
    <property type="entry name" value="flagell_FlgJ"/>
    <property type="match status" value="1"/>
</dbReference>
<dbReference type="Proteomes" id="UP001296776">
    <property type="component" value="Unassembled WGS sequence"/>
</dbReference>
<evidence type="ECO:0000313" key="14">
    <source>
        <dbReference type="EMBL" id="MBK1703330.1"/>
    </source>
</evidence>
<evidence type="ECO:0000256" key="7">
    <source>
        <dbReference type="ARBA" id="ARBA00022795"/>
    </source>
</evidence>
<evidence type="ECO:0000256" key="11">
    <source>
        <dbReference type="ARBA" id="ARBA00030835"/>
    </source>
</evidence>
<feature type="compositionally biased region" description="Low complexity" evidence="12">
    <location>
        <begin position="145"/>
        <end position="165"/>
    </location>
</feature>
<accession>A0AAJ0U1V3</accession>
<organism evidence="14 15">
    <name type="scientific">Halochromatium glycolicum</name>
    <dbReference type="NCBI Taxonomy" id="85075"/>
    <lineage>
        <taxon>Bacteria</taxon>
        <taxon>Pseudomonadati</taxon>
        <taxon>Pseudomonadota</taxon>
        <taxon>Gammaproteobacteria</taxon>
        <taxon>Chromatiales</taxon>
        <taxon>Chromatiaceae</taxon>
        <taxon>Halochromatium</taxon>
    </lineage>
</organism>
<keyword evidence="6" id="KW-0574">Periplasm</keyword>
<dbReference type="RefSeq" id="WP_207173320.1">
    <property type="nucleotide sequence ID" value="NZ_NRSJ01000002.1"/>
</dbReference>
<dbReference type="SMART" id="SM00047">
    <property type="entry name" value="LYZ2"/>
    <property type="match status" value="1"/>
</dbReference>
<evidence type="ECO:0000256" key="1">
    <source>
        <dbReference type="ARBA" id="ARBA00002954"/>
    </source>
</evidence>
<dbReference type="InterPro" id="IPR023346">
    <property type="entry name" value="Lysozyme-like_dom_sf"/>
</dbReference>
<dbReference type="PANTHER" id="PTHR33308">
    <property type="entry name" value="PEPTIDOGLYCAN HYDROLASE FLGJ"/>
    <property type="match status" value="1"/>
</dbReference>
<reference evidence="14" key="2">
    <citation type="journal article" date="2020" name="Microorganisms">
        <title>Osmotic Adaptation and Compatible Solute Biosynthesis of Phototrophic Bacteria as Revealed from Genome Analyses.</title>
        <authorList>
            <person name="Imhoff J.F."/>
            <person name="Rahn T."/>
            <person name="Kunzel S."/>
            <person name="Keller A."/>
            <person name="Neulinger S.C."/>
        </authorList>
    </citation>
    <scope>NUCLEOTIDE SEQUENCE</scope>
    <source>
        <strain evidence="14">DSM 11080</strain>
    </source>
</reference>
<evidence type="ECO:0000259" key="13">
    <source>
        <dbReference type="SMART" id="SM00047"/>
    </source>
</evidence>
<keyword evidence="9" id="KW-0326">Glycosidase</keyword>
<evidence type="ECO:0000256" key="6">
    <source>
        <dbReference type="ARBA" id="ARBA00022764"/>
    </source>
</evidence>
<protein>
    <recommendedName>
        <fullName evidence="5">Peptidoglycan hydrolase FlgJ</fullName>
    </recommendedName>
    <alternativeName>
        <fullName evidence="11">Muramidase FlgJ</fullName>
    </alternativeName>
</protein>
<comment type="similarity">
    <text evidence="4">In the C-terminal section; belongs to the glycosyl hydrolase 73 family.</text>
</comment>
<comment type="similarity">
    <text evidence="3">In the N-terminal section; belongs to the FlgJ family.</text>
</comment>
<gene>
    <name evidence="14" type="primary">flgJ</name>
    <name evidence="14" type="ORF">CKO40_01870</name>
</gene>
<proteinExistence type="inferred from homology"/>
<dbReference type="InterPro" id="IPR051056">
    <property type="entry name" value="Glycosyl_Hydrolase_73"/>
</dbReference>
<evidence type="ECO:0000256" key="8">
    <source>
        <dbReference type="ARBA" id="ARBA00022801"/>
    </source>
</evidence>
<feature type="domain" description="Mannosyl-glycoprotein endo-beta-N-acetylglucosamidase-like" evidence="13">
    <location>
        <begin position="241"/>
        <end position="393"/>
    </location>
</feature>
<evidence type="ECO:0000256" key="3">
    <source>
        <dbReference type="ARBA" id="ARBA00006880"/>
    </source>
</evidence>
<dbReference type="Gene3D" id="1.10.530.10">
    <property type="match status" value="1"/>
</dbReference>
<evidence type="ECO:0000256" key="5">
    <source>
        <dbReference type="ARBA" id="ARBA00013433"/>
    </source>
</evidence>
<keyword evidence="14" id="KW-0282">Flagellum</keyword>
<dbReference type="PANTHER" id="PTHR33308:SF9">
    <property type="entry name" value="PEPTIDOGLYCAN HYDROLASE FLGJ"/>
    <property type="match status" value="1"/>
</dbReference>
<evidence type="ECO:0000313" key="15">
    <source>
        <dbReference type="Proteomes" id="UP001296776"/>
    </source>
</evidence>
<keyword evidence="14" id="KW-0966">Cell projection</keyword>
<evidence type="ECO:0000256" key="2">
    <source>
        <dbReference type="ARBA" id="ARBA00004418"/>
    </source>
</evidence>
<evidence type="ECO:0000256" key="4">
    <source>
        <dbReference type="ARBA" id="ARBA00007974"/>
    </source>
</evidence>
<comment type="function">
    <text evidence="1">Flagellum-specific muramidase which hydrolyzes the peptidoglycan layer to assemble the rod structure in the periplasmic space.</text>
</comment>
<dbReference type="InterPro" id="IPR002901">
    <property type="entry name" value="MGlyc_endo_b_GlcNAc-like_dom"/>
</dbReference>
<comment type="caution">
    <text evidence="14">The sequence shown here is derived from an EMBL/GenBank/DDBJ whole genome shotgun (WGS) entry which is preliminary data.</text>
</comment>
<dbReference type="EMBL" id="NRSJ01000002">
    <property type="protein sequence ID" value="MBK1703330.1"/>
    <property type="molecule type" value="Genomic_DNA"/>
</dbReference>
<dbReference type="Gene3D" id="2.10.70.40">
    <property type="entry name" value="peptidoglycan hydrolase"/>
    <property type="match status" value="1"/>
</dbReference>
<keyword evidence="15" id="KW-1185">Reference proteome</keyword>
<dbReference type="GO" id="GO:0042597">
    <property type="term" value="C:periplasmic space"/>
    <property type="evidence" value="ECO:0007669"/>
    <property type="project" value="UniProtKB-SubCell"/>
</dbReference>
<keyword evidence="8 14" id="KW-0378">Hydrolase</keyword>
<feature type="compositionally biased region" description="Low complexity" evidence="12">
    <location>
        <begin position="99"/>
        <end position="115"/>
    </location>
</feature>
<keyword evidence="7" id="KW-1005">Bacterial flagellum biogenesis</keyword>
<evidence type="ECO:0000256" key="9">
    <source>
        <dbReference type="ARBA" id="ARBA00023295"/>
    </source>
</evidence>
<evidence type="ECO:0000256" key="12">
    <source>
        <dbReference type="SAM" id="MobiDB-lite"/>
    </source>
</evidence>